<dbReference type="Proteomes" id="UP001279642">
    <property type="component" value="Unassembled WGS sequence"/>
</dbReference>
<feature type="signal peptide" evidence="1">
    <location>
        <begin position="1"/>
        <end position="21"/>
    </location>
</feature>
<dbReference type="PROSITE" id="PS51257">
    <property type="entry name" value="PROKAR_LIPOPROTEIN"/>
    <property type="match status" value="1"/>
</dbReference>
<dbReference type="EMBL" id="JAXCLW010000001">
    <property type="protein sequence ID" value="MDY0881792.1"/>
    <property type="molecule type" value="Genomic_DNA"/>
</dbReference>
<protein>
    <recommendedName>
        <fullName evidence="4">Lipoprotein</fullName>
    </recommendedName>
</protein>
<organism evidence="2 3">
    <name type="scientific">Dongia soli</name>
    <dbReference type="NCBI Taxonomy" id="600628"/>
    <lineage>
        <taxon>Bacteria</taxon>
        <taxon>Pseudomonadati</taxon>
        <taxon>Pseudomonadota</taxon>
        <taxon>Alphaproteobacteria</taxon>
        <taxon>Rhodospirillales</taxon>
        <taxon>Dongiaceae</taxon>
        <taxon>Dongia</taxon>
    </lineage>
</organism>
<keyword evidence="3" id="KW-1185">Reference proteome</keyword>
<gene>
    <name evidence="2" type="ORF">SMD27_02975</name>
</gene>
<sequence>MTGLCRRLITVLALAGTLVLAACGYGDDIAAVKKAETLPGKNNEALVNDLAGAHGSVDWTGSKPDRFKDTDIVLVTATIKQIGRSGKEHHLVFDFVSNRQTEKVGIDRVLVDGEEQNLLTLPFNLIKLQLD</sequence>
<dbReference type="RefSeq" id="WP_320506840.1">
    <property type="nucleotide sequence ID" value="NZ_JAXCLW010000001.1"/>
</dbReference>
<name>A0ABU5E654_9PROT</name>
<feature type="chain" id="PRO_5046866029" description="Lipoprotein" evidence="1">
    <location>
        <begin position="22"/>
        <end position="131"/>
    </location>
</feature>
<evidence type="ECO:0000313" key="2">
    <source>
        <dbReference type="EMBL" id="MDY0881792.1"/>
    </source>
</evidence>
<proteinExistence type="predicted"/>
<evidence type="ECO:0000313" key="3">
    <source>
        <dbReference type="Proteomes" id="UP001279642"/>
    </source>
</evidence>
<accession>A0ABU5E654</accession>
<reference evidence="2 3" key="1">
    <citation type="journal article" date="2016" name="Antonie Van Leeuwenhoek">
        <title>Dongia soli sp. nov., isolated from soil from Dokdo, Korea.</title>
        <authorList>
            <person name="Kim D.U."/>
            <person name="Lee H."/>
            <person name="Kim H."/>
            <person name="Kim S.G."/>
            <person name="Ka J.O."/>
        </authorList>
    </citation>
    <scope>NUCLEOTIDE SEQUENCE [LARGE SCALE GENOMIC DNA]</scope>
    <source>
        <strain evidence="2 3">D78</strain>
    </source>
</reference>
<keyword evidence="1" id="KW-0732">Signal</keyword>
<comment type="caution">
    <text evidence="2">The sequence shown here is derived from an EMBL/GenBank/DDBJ whole genome shotgun (WGS) entry which is preliminary data.</text>
</comment>
<evidence type="ECO:0008006" key="4">
    <source>
        <dbReference type="Google" id="ProtNLM"/>
    </source>
</evidence>
<evidence type="ECO:0000256" key="1">
    <source>
        <dbReference type="SAM" id="SignalP"/>
    </source>
</evidence>